<keyword evidence="7 14" id="KW-0732">Signal</keyword>
<evidence type="ECO:0000256" key="4">
    <source>
        <dbReference type="ARBA" id="ARBA00022475"/>
    </source>
</evidence>
<keyword evidence="8" id="KW-0034">Amyloid</keyword>
<keyword evidence="10" id="KW-0325">Glycoprotein</keyword>
<dbReference type="Ensembl" id="ENSVURT00010022951.1">
    <property type="protein sequence ID" value="ENSVURP00010020156.1"/>
    <property type="gene ID" value="ENSVURG00010015427.1"/>
</dbReference>
<reference evidence="15" key="2">
    <citation type="submission" date="2025-08" db="UniProtKB">
        <authorList>
            <consortium name="Ensembl"/>
        </authorList>
    </citation>
    <scope>IDENTIFICATION</scope>
</reference>
<comment type="subcellular location">
    <subcellularLocation>
        <location evidence="1">Cell membrane</location>
        <topology evidence="1">Lipid-anchor</topology>
        <topology evidence="1">GPI-anchor</topology>
    </subcellularLocation>
</comment>
<keyword evidence="16" id="KW-1185">Reference proteome</keyword>
<organism evidence="15 16">
    <name type="scientific">Vombatus ursinus</name>
    <name type="common">Common wombat</name>
    <dbReference type="NCBI Taxonomy" id="29139"/>
    <lineage>
        <taxon>Eukaryota</taxon>
        <taxon>Metazoa</taxon>
        <taxon>Chordata</taxon>
        <taxon>Craniata</taxon>
        <taxon>Vertebrata</taxon>
        <taxon>Euteleostomi</taxon>
        <taxon>Mammalia</taxon>
        <taxon>Metatheria</taxon>
        <taxon>Diprotodontia</taxon>
        <taxon>Vombatidae</taxon>
        <taxon>Vombatus</taxon>
    </lineage>
</organism>
<evidence type="ECO:0000256" key="7">
    <source>
        <dbReference type="ARBA" id="ARBA00022729"/>
    </source>
</evidence>
<evidence type="ECO:0000256" key="1">
    <source>
        <dbReference type="ARBA" id="ARBA00004609"/>
    </source>
</evidence>
<dbReference type="GeneTree" id="ENSGT00730000113699"/>
<dbReference type="STRING" id="29139.ENSVURP00010020156"/>
<proteinExistence type="inferred from homology"/>
<keyword evidence="6" id="KW-0640">Prion</keyword>
<dbReference type="Proteomes" id="UP000314987">
    <property type="component" value="Unassembled WGS sequence"/>
</dbReference>
<dbReference type="AlphaFoldDB" id="A0A4X2LDH9"/>
<dbReference type="PANTHER" id="PTHR28552:SF1">
    <property type="entry name" value="SHADOW OF PRION PROTEIN"/>
    <property type="match status" value="1"/>
</dbReference>
<evidence type="ECO:0000256" key="8">
    <source>
        <dbReference type="ARBA" id="ARBA00023087"/>
    </source>
</evidence>
<evidence type="ECO:0000256" key="12">
    <source>
        <dbReference type="ARBA" id="ARBA00025683"/>
    </source>
</evidence>
<accession>A0A4X2LDH9</accession>
<keyword evidence="9" id="KW-0472">Membrane</keyword>
<comment type="similarity">
    <text evidence="2">Belongs to the SPRN family.</text>
</comment>
<evidence type="ECO:0000256" key="10">
    <source>
        <dbReference type="ARBA" id="ARBA00023180"/>
    </source>
</evidence>
<reference evidence="15" key="3">
    <citation type="submission" date="2025-09" db="UniProtKB">
        <authorList>
            <consortium name="Ensembl"/>
        </authorList>
    </citation>
    <scope>IDENTIFICATION</scope>
</reference>
<reference evidence="16" key="1">
    <citation type="submission" date="2018-12" db="EMBL/GenBank/DDBJ databases">
        <authorList>
            <person name="Yazar S."/>
        </authorList>
    </citation>
    <scope>NUCLEOTIDE SEQUENCE [LARGE SCALE GENOMIC DNA]</scope>
</reference>
<protein>
    <recommendedName>
        <fullName evidence="3">Shadow of prion protein</fullName>
    </recommendedName>
</protein>
<evidence type="ECO:0000256" key="9">
    <source>
        <dbReference type="ARBA" id="ARBA00023136"/>
    </source>
</evidence>
<keyword evidence="11" id="KW-0449">Lipoprotein</keyword>
<evidence type="ECO:0000313" key="16">
    <source>
        <dbReference type="Proteomes" id="UP000314987"/>
    </source>
</evidence>
<evidence type="ECO:0000256" key="13">
    <source>
        <dbReference type="SAM" id="MobiDB-lite"/>
    </source>
</evidence>
<keyword evidence="4" id="KW-1003">Cell membrane</keyword>
<feature type="chain" id="PRO_5021201177" description="Shadow of prion protein" evidence="14">
    <location>
        <begin position="25"/>
        <end position="146"/>
    </location>
</feature>
<feature type="signal peptide" evidence="14">
    <location>
        <begin position="1"/>
        <end position="24"/>
    </location>
</feature>
<dbReference type="Pfam" id="PF14999">
    <property type="entry name" value="Shadoo"/>
    <property type="match status" value="1"/>
</dbReference>
<dbReference type="GO" id="GO:0098552">
    <property type="term" value="C:side of membrane"/>
    <property type="evidence" value="ECO:0007669"/>
    <property type="project" value="UniProtKB-KW"/>
</dbReference>
<comment type="function">
    <text evidence="12">Prion-like protein that has PrP(C)-like neuroprotective activity. May act as a modulator for the biological actions of normal and abnormal PrP.</text>
</comment>
<evidence type="ECO:0000256" key="6">
    <source>
        <dbReference type="ARBA" id="ARBA00022678"/>
    </source>
</evidence>
<evidence type="ECO:0000256" key="2">
    <source>
        <dbReference type="ARBA" id="ARBA00008311"/>
    </source>
</evidence>
<evidence type="ECO:0000256" key="5">
    <source>
        <dbReference type="ARBA" id="ARBA00022622"/>
    </source>
</evidence>
<dbReference type="OMA" id="MNWAPAT"/>
<dbReference type="GO" id="GO:0006606">
    <property type="term" value="P:protein import into nucleus"/>
    <property type="evidence" value="ECO:0007669"/>
    <property type="project" value="TreeGrafter"/>
</dbReference>
<evidence type="ECO:0000313" key="15">
    <source>
        <dbReference type="Ensembl" id="ENSVURP00010020156.1"/>
    </source>
</evidence>
<evidence type="ECO:0000256" key="14">
    <source>
        <dbReference type="SAM" id="SignalP"/>
    </source>
</evidence>
<sequence length="146" mass="15316">MNWATIMCWTLLLLAAFFCENVTSKGGRGGARGAARGRGRSSSSNSRMRMKSAPRYSSSGSAFRVAAAASAGAAAGAAAGAIAGAAGRRTSGEVGMNDGLETDFYYGNQTREGVYSYRWTSGTDPWGMEPNLSLCLTLGFFQLFPL</sequence>
<feature type="region of interest" description="Disordered" evidence="13">
    <location>
        <begin position="25"/>
        <end position="55"/>
    </location>
</feature>
<evidence type="ECO:0000256" key="11">
    <source>
        <dbReference type="ARBA" id="ARBA00023288"/>
    </source>
</evidence>
<dbReference type="GO" id="GO:0005886">
    <property type="term" value="C:plasma membrane"/>
    <property type="evidence" value="ECO:0007669"/>
    <property type="project" value="UniProtKB-SubCell"/>
</dbReference>
<feature type="compositionally biased region" description="Low complexity" evidence="13">
    <location>
        <begin position="40"/>
        <end position="55"/>
    </location>
</feature>
<dbReference type="InterPro" id="IPR029238">
    <property type="entry name" value="Shadoo"/>
</dbReference>
<evidence type="ECO:0000256" key="3">
    <source>
        <dbReference type="ARBA" id="ARBA00014397"/>
    </source>
</evidence>
<dbReference type="GO" id="GO:0003676">
    <property type="term" value="F:nucleic acid binding"/>
    <property type="evidence" value="ECO:0007669"/>
    <property type="project" value="TreeGrafter"/>
</dbReference>
<keyword evidence="5" id="KW-0336">GPI-anchor</keyword>
<dbReference type="PANTHER" id="PTHR28552">
    <property type="entry name" value="SHADOW OF PRION PROTEIN"/>
    <property type="match status" value="1"/>
</dbReference>
<name>A0A4X2LDH9_VOMUR</name>
<dbReference type="GO" id="GO:0005634">
    <property type="term" value="C:nucleus"/>
    <property type="evidence" value="ECO:0007669"/>
    <property type="project" value="TreeGrafter"/>
</dbReference>